<dbReference type="EMBL" id="NRGX01000001">
    <property type="protein sequence ID" value="PCC17049.1"/>
    <property type="molecule type" value="Genomic_DNA"/>
</dbReference>
<keyword evidence="5" id="KW-0378">Hydrolase</keyword>
<dbReference type="EMBL" id="FXYZ01000011">
    <property type="protein sequence ID" value="SMX90987.1"/>
    <property type="molecule type" value="Genomic_DNA"/>
</dbReference>
<dbReference type="Pfam" id="PF02464">
    <property type="entry name" value="CinA"/>
    <property type="match status" value="1"/>
</dbReference>
<reference evidence="9" key="2">
    <citation type="submission" date="2017-03" db="EMBL/GenBank/DDBJ databases">
        <authorList>
            <person name="Monnet C."/>
        </authorList>
    </citation>
    <scope>NUCLEOTIDE SEQUENCE [LARGE SCALE GENOMIC DNA]</scope>
    <source>
        <strain evidence="9">CNRZ 920</strain>
    </source>
</reference>
<accession>A0A2H1ISV4</accession>
<dbReference type="OrthoDB" id="1253990at2"/>
<reference evidence="2 11" key="4">
    <citation type="submission" date="2017-12" db="EMBL/GenBank/DDBJ databases">
        <authorList>
            <person name="Levesque S."/>
        </authorList>
    </citation>
    <scope>NUCLEOTIDE SEQUENCE [LARGE SCALE GENOMIC DNA]</scope>
    <source>
        <strain evidence="2 11">SMQ-1420</strain>
    </source>
</reference>
<dbReference type="EMBL" id="NRGO01000012">
    <property type="protein sequence ID" value="PCC49992.1"/>
    <property type="molecule type" value="Genomic_DNA"/>
</dbReference>
<feature type="domain" description="CinA C-terminal" evidence="1">
    <location>
        <begin position="28"/>
        <end position="173"/>
    </location>
</feature>
<reference evidence="5 10" key="3">
    <citation type="submission" date="2017-03" db="EMBL/GenBank/DDBJ databases">
        <authorList>
            <person name="Afonso C.L."/>
            <person name="Miller P.J."/>
            <person name="Scott M.A."/>
            <person name="Spackman E."/>
            <person name="Goraichik I."/>
            <person name="Dimitrov K.M."/>
            <person name="Suarez D.L."/>
            <person name="Swayne D.E."/>
        </authorList>
    </citation>
    <scope>NUCLEOTIDE SEQUENCE [LARGE SCALE GENOMIC DNA]</scope>
    <source>
        <strain evidence="6">6</strain>
        <strain evidence="10">6(3)</strain>
        <strain evidence="5">CNRZ 920</strain>
    </source>
</reference>
<evidence type="ECO:0000313" key="10">
    <source>
        <dbReference type="Proteomes" id="UP000234327"/>
    </source>
</evidence>
<dbReference type="GO" id="GO:0019159">
    <property type="term" value="F:nicotinamide-nucleotide amidase activity"/>
    <property type="evidence" value="ECO:0007669"/>
    <property type="project" value="UniProtKB-EC"/>
</dbReference>
<dbReference type="Gene3D" id="3.90.950.20">
    <property type="entry name" value="CinA-like"/>
    <property type="match status" value="1"/>
</dbReference>
<dbReference type="Proteomes" id="UP000234289">
    <property type="component" value="Unassembled WGS sequence"/>
</dbReference>
<dbReference type="Proteomes" id="UP000218377">
    <property type="component" value="Unassembled WGS sequence"/>
</dbReference>
<dbReference type="Proteomes" id="UP000217720">
    <property type="component" value="Unassembled WGS sequence"/>
</dbReference>
<dbReference type="Proteomes" id="UP000282731">
    <property type="component" value="Chromosome"/>
</dbReference>
<dbReference type="SUPFAM" id="SSF142433">
    <property type="entry name" value="CinA-like"/>
    <property type="match status" value="1"/>
</dbReference>
<evidence type="ECO:0000313" key="3">
    <source>
        <dbReference type="EMBL" id="PCC17049.1"/>
    </source>
</evidence>
<evidence type="ECO:0000313" key="11">
    <source>
        <dbReference type="Proteomes" id="UP000282731"/>
    </source>
</evidence>
<dbReference type="AlphaFoldDB" id="A0A2A3X069"/>
<gene>
    <name evidence="5" type="ORF">BAUR920_01393</name>
    <name evidence="6" type="ORF">BAURA63_02637</name>
    <name evidence="4" type="ORF">CIK62_09895</name>
    <name evidence="3" type="ORF">CIK79_01310</name>
    <name evidence="2" type="ORF">CXR27_12970</name>
</gene>
<protein>
    <submittedName>
        <fullName evidence="3">CinA family protein</fullName>
    </submittedName>
    <submittedName>
        <fullName evidence="5">Competence/damage-inducible protein cinA</fullName>
        <ecNumber evidence="5">3.5.1.42</ecNumber>
    </submittedName>
</protein>
<evidence type="ECO:0000313" key="7">
    <source>
        <dbReference type="Proteomes" id="UP000217720"/>
    </source>
</evidence>
<evidence type="ECO:0000259" key="1">
    <source>
        <dbReference type="Pfam" id="PF02464"/>
    </source>
</evidence>
<evidence type="ECO:0000313" key="5">
    <source>
        <dbReference type="EMBL" id="SMX78299.1"/>
    </source>
</evidence>
<evidence type="ECO:0000313" key="4">
    <source>
        <dbReference type="EMBL" id="PCC49992.1"/>
    </source>
</evidence>
<evidence type="ECO:0000313" key="9">
    <source>
        <dbReference type="Proteomes" id="UP000234289"/>
    </source>
</evidence>
<dbReference type="EC" id="3.5.1.42" evidence="5"/>
<organism evidence="3 8">
    <name type="scientific">Brevibacterium aurantiacum</name>
    <dbReference type="NCBI Taxonomy" id="273384"/>
    <lineage>
        <taxon>Bacteria</taxon>
        <taxon>Bacillati</taxon>
        <taxon>Actinomycetota</taxon>
        <taxon>Actinomycetes</taxon>
        <taxon>Micrococcales</taxon>
        <taxon>Brevibacteriaceae</taxon>
        <taxon>Brevibacterium</taxon>
    </lineage>
</organism>
<dbReference type="NCBIfam" id="TIGR00199">
    <property type="entry name" value="PncC_domain"/>
    <property type="match status" value="1"/>
</dbReference>
<proteinExistence type="predicted"/>
<evidence type="ECO:0000313" key="2">
    <source>
        <dbReference type="EMBL" id="AZT97803.1"/>
    </source>
</evidence>
<accession>A0A2A3X069</accession>
<sequence length="191" mass="19691">MALLPGTDTPAQTPGEIVNETELFSRSQHLITTCTQVGLSVAAAESLTGGRFVATLVDVPGASAVVRGGLITYATDLKSRLAGVDADQLEETGPIDEVVAAQMAAGAARECVADIGVSCTGVAGPDPQDEKPVGLVYTAIAFAGKAQVSEHHFEGDREAIRSQTVAAMMSDLDDFVTRLAFGPEADDTVEA</sequence>
<evidence type="ECO:0000313" key="6">
    <source>
        <dbReference type="EMBL" id="SMX90987.1"/>
    </source>
</evidence>
<reference evidence="7 8" key="1">
    <citation type="journal article" date="2017" name="Elife">
        <title>Extensive horizontal gene transfer in cheese-associated bacteria.</title>
        <authorList>
            <person name="Bonham K.S."/>
            <person name="Wolfe B.E."/>
            <person name="Dutton R.J."/>
        </authorList>
    </citation>
    <scope>NUCLEOTIDE SEQUENCE [LARGE SCALE GENOMIC DNA]</scope>
    <source>
        <strain evidence="4 7">900_6</strain>
        <strain evidence="3 8">JB5</strain>
    </source>
</reference>
<evidence type="ECO:0000313" key="8">
    <source>
        <dbReference type="Proteomes" id="UP000218377"/>
    </source>
</evidence>
<dbReference type="EMBL" id="CP025334">
    <property type="protein sequence ID" value="AZT97803.1"/>
    <property type="molecule type" value="Genomic_DNA"/>
</dbReference>
<reference evidence="2 11" key="5">
    <citation type="submission" date="2019-01" db="EMBL/GenBank/DDBJ databases">
        <title>Comparative genomic analysis of Brevibacterium aurantiacum sheds light on its evolution and its adaptation to smear-ripened cheeses.</title>
        <authorList>
            <person name="Moineau S."/>
        </authorList>
    </citation>
    <scope>NUCLEOTIDE SEQUENCE [LARGE SCALE GENOMIC DNA]</scope>
    <source>
        <strain evidence="2 11">SMQ-1420</strain>
    </source>
</reference>
<dbReference type="EMBL" id="FXZG01000006">
    <property type="protein sequence ID" value="SMX78299.1"/>
    <property type="molecule type" value="Genomic_DNA"/>
</dbReference>
<name>A0A2A3X069_BREAU</name>
<dbReference type="Proteomes" id="UP000234327">
    <property type="component" value="Unassembled WGS sequence"/>
</dbReference>
<dbReference type="InterPro" id="IPR008136">
    <property type="entry name" value="CinA_C"/>
</dbReference>
<dbReference type="InterPro" id="IPR036653">
    <property type="entry name" value="CinA-like_C"/>
</dbReference>